<evidence type="ECO:0000313" key="4">
    <source>
        <dbReference type="Proteomes" id="UP000679575"/>
    </source>
</evidence>
<name>A0ABX7YVX5_9GAMM</name>
<dbReference type="Gene3D" id="3.40.50.300">
    <property type="entry name" value="P-loop containing nucleotide triphosphate hydrolases"/>
    <property type="match status" value="1"/>
</dbReference>
<organism evidence="3 4">
    <name type="scientific">Shewanella yunxiaonensis</name>
    <dbReference type="NCBI Taxonomy" id="2829809"/>
    <lineage>
        <taxon>Bacteria</taxon>
        <taxon>Pseudomonadati</taxon>
        <taxon>Pseudomonadota</taxon>
        <taxon>Gammaproteobacteria</taxon>
        <taxon>Alteromonadales</taxon>
        <taxon>Shewanellaceae</taxon>
        <taxon>Shewanella</taxon>
    </lineage>
</organism>
<dbReference type="InterPro" id="IPR027417">
    <property type="entry name" value="P-loop_NTPase"/>
</dbReference>
<evidence type="ECO:0000259" key="2">
    <source>
        <dbReference type="SMART" id="SM00382"/>
    </source>
</evidence>
<evidence type="ECO:0000313" key="3">
    <source>
        <dbReference type="EMBL" id="QUN06945.1"/>
    </source>
</evidence>
<dbReference type="RefSeq" id="WP_212595950.1">
    <property type="nucleotide sequence ID" value="NZ_CP073587.1"/>
</dbReference>
<feature type="domain" description="AAA+ ATPase" evidence="2">
    <location>
        <begin position="171"/>
        <end position="362"/>
    </location>
</feature>
<feature type="region of interest" description="Disordered" evidence="1">
    <location>
        <begin position="1"/>
        <end position="25"/>
    </location>
</feature>
<reference evidence="3 4" key="1">
    <citation type="submission" date="2021-04" db="EMBL/GenBank/DDBJ databases">
        <title>Novel species identification of genus Shewanella.</title>
        <authorList>
            <person name="Liu G."/>
        </authorList>
    </citation>
    <scope>NUCLEOTIDE SEQUENCE [LARGE SCALE GENOMIC DNA]</scope>
    <source>
        <strain evidence="3 4">FJAT-54481</strain>
    </source>
</reference>
<sequence>MLQNNQQASLYQVEPSPRDVSPHAAVARRPTTIAETGLSESLLLDLLTKHLFTDGVLTREQLANKMGITGGILQGLLDTAKKLAWIENRQTTADGQMRYALSMAGDIHAKQAFAKNGYLGLAPVPLQQYTPICRQQSSRANPVTFEMLQQGLKALVLPEDLLYKIGPAMNSSRPVLIYGPPGTGKSYLCRHLNLALGDDVLIPYALAIGNEIIQVFDPELHHQVDLTENHNPLDLAQGHDPRWLRCHRPLRITGGELTAEMLEVRFDPYSRTYMAPLQLKANNGILLLDDLGRQRISAKQLFNRWIIPMEERRDFLGLQSGEHFEIPFELILLFSTNLDPKELVDEAFLRRLGYKIHFDALNEMLYRQIWFRVCEELQLHCPEEVFQYLLREYHQRCNKPLIPCYPRDLLGIISDQMSFMKLEPEVTRSLIDSAWSIYFV</sequence>
<feature type="compositionally biased region" description="Polar residues" evidence="1">
    <location>
        <begin position="1"/>
        <end position="10"/>
    </location>
</feature>
<dbReference type="EMBL" id="CP073587">
    <property type="protein sequence ID" value="QUN06945.1"/>
    <property type="molecule type" value="Genomic_DNA"/>
</dbReference>
<keyword evidence="4" id="KW-1185">Reference proteome</keyword>
<dbReference type="CDD" id="cd00009">
    <property type="entry name" value="AAA"/>
    <property type="match status" value="1"/>
</dbReference>
<evidence type="ECO:0000256" key="1">
    <source>
        <dbReference type="SAM" id="MobiDB-lite"/>
    </source>
</evidence>
<dbReference type="Proteomes" id="UP000679575">
    <property type="component" value="Chromosome"/>
</dbReference>
<dbReference type="SUPFAM" id="SSF52540">
    <property type="entry name" value="P-loop containing nucleoside triphosphate hydrolases"/>
    <property type="match status" value="1"/>
</dbReference>
<dbReference type="SMART" id="SM00382">
    <property type="entry name" value="AAA"/>
    <property type="match status" value="1"/>
</dbReference>
<accession>A0ABX7YVX5</accession>
<protein>
    <submittedName>
        <fullName evidence="3">AAA family ATPase</fullName>
    </submittedName>
</protein>
<dbReference type="InterPro" id="IPR003593">
    <property type="entry name" value="AAA+_ATPase"/>
</dbReference>
<gene>
    <name evidence="3" type="ORF">KDN34_05745</name>
</gene>
<proteinExistence type="predicted"/>